<proteinExistence type="predicted"/>
<accession>A0A6C0AR65</accession>
<evidence type="ECO:0000256" key="1">
    <source>
        <dbReference type="SAM" id="MobiDB-lite"/>
    </source>
</evidence>
<name>A0A6C0AR65_9ZZZZ</name>
<feature type="compositionally biased region" description="Basic and acidic residues" evidence="1">
    <location>
        <begin position="222"/>
        <end position="237"/>
    </location>
</feature>
<reference evidence="2" key="1">
    <citation type="journal article" date="2020" name="Nature">
        <title>Giant virus diversity and host interactions through global metagenomics.</title>
        <authorList>
            <person name="Schulz F."/>
            <person name="Roux S."/>
            <person name="Paez-Espino D."/>
            <person name="Jungbluth S."/>
            <person name="Walsh D.A."/>
            <person name="Denef V.J."/>
            <person name="McMahon K.D."/>
            <person name="Konstantinidis K.T."/>
            <person name="Eloe-Fadrosh E.A."/>
            <person name="Kyrpides N.C."/>
            <person name="Woyke T."/>
        </authorList>
    </citation>
    <scope>NUCLEOTIDE SEQUENCE</scope>
    <source>
        <strain evidence="2">GVMAG-S-1101165-79</strain>
    </source>
</reference>
<evidence type="ECO:0000313" key="2">
    <source>
        <dbReference type="EMBL" id="QHS82248.1"/>
    </source>
</evidence>
<sequence length="247" mass="29072">MYYTFIFKLIFEINFFKKYFTIYFKLLFKYYFQLTKYKMSCILYYSKYCEVCKKYLQALSKFQSQNEIHFICIDKRVKDENNKTYIVLENGQKIILPENVTRVPALLLLTKGYDVLYGEQILEYLKPRQQVEVRQATQNNMEPMAFSLGGGDIVSDNYSFLDQAPEDLEAKGNGGMRQMHNYVDLQTAFSGQLSEPISSEQNTTIRGAKKMGEDDNNQQMESRMKRMQEERDADIKKLTGNRPPMSY</sequence>
<dbReference type="EMBL" id="MN740764">
    <property type="protein sequence ID" value="QHS82248.1"/>
    <property type="molecule type" value="Genomic_DNA"/>
</dbReference>
<organism evidence="2">
    <name type="scientific">viral metagenome</name>
    <dbReference type="NCBI Taxonomy" id="1070528"/>
    <lineage>
        <taxon>unclassified sequences</taxon>
        <taxon>metagenomes</taxon>
        <taxon>organismal metagenomes</taxon>
    </lineage>
</organism>
<protein>
    <recommendedName>
        <fullName evidence="3">Thioredoxin domain-containing protein</fullName>
    </recommendedName>
</protein>
<evidence type="ECO:0008006" key="3">
    <source>
        <dbReference type="Google" id="ProtNLM"/>
    </source>
</evidence>
<dbReference type="SUPFAM" id="SSF52833">
    <property type="entry name" value="Thioredoxin-like"/>
    <property type="match status" value="1"/>
</dbReference>
<dbReference type="AlphaFoldDB" id="A0A6C0AR65"/>
<feature type="compositionally biased region" description="Polar residues" evidence="1">
    <location>
        <begin position="192"/>
        <end position="205"/>
    </location>
</feature>
<dbReference type="InterPro" id="IPR036249">
    <property type="entry name" value="Thioredoxin-like_sf"/>
</dbReference>
<feature type="region of interest" description="Disordered" evidence="1">
    <location>
        <begin position="192"/>
        <end position="247"/>
    </location>
</feature>